<dbReference type="PROSITE" id="PS51212">
    <property type="entry name" value="WSC"/>
    <property type="match status" value="1"/>
</dbReference>
<evidence type="ECO:0000313" key="5">
    <source>
        <dbReference type="EMBL" id="CAG2209923.1"/>
    </source>
</evidence>
<dbReference type="OrthoDB" id="6181847at2759"/>
<evidence type="ECO:0000259" key="4">
    <source>
        <dbReference type="PROSITE" id="PS51212"/>
    </source>
</evidence>
<feature type="compositionally biased region" description="Polar residues" evidence="2">
    <location>
        <begin position="427"/>
        <end position="449"/>
    </location>
</feature>
<keyword evidence="6" id="KW-1185">Reference proteome</keyword>
<dbReference type="InterPro" id="IPR002889">
    <property type="entry name" value="WSC_carb-bd"/>
</dbReference>
<name>A0A8S3RL68_MYTED</name>
<feature type="transmembrane region" description="Helical" evidence="3">
    <location>
        <begin position="327"/>
        <end position="350"/>
    </location>
</feature>
<protein>
    <recommendedName>
        <fullName evidence="4">WSC domain-containing protein</fullName>
    </recommendedName>
</protein>
<dbReference type="EMBL" id="CAJPWZ010001217">
    <property type="protein sequence ID" value="CAG2209923.1"/>
    <property type="molecule type" value="Genomic_DNA"/>
</dbReference>
<evidence type="ECO:0000313" key="6">
    <source>
        <dbReference type="Proteomes" id="UP000683360"/>
    </source>
</evidence>
<evidence type="ECO:0000256" key="2">
    <source>
        <dbReference type="SAM" id="MobiDB-lite"/>
    </source>
</evidence>
<reference evidence="5" key="1">
    <citation type="submission" date="2021-03" db="EMBL/GenBank/DDBJ databases">
        <authorList>
            <person name="Bekaert M."/>
        </authorList>
    </citation>
    <scope>NUCLEOTIDE SEQUENCE</scope>
</reference>
<organism evidence="5 6">
    <name type="scientific">Mytilus edulis</name>
    <name type="common">Blue mussel</name>
    <dbReference type="NCBI Taxonomy" id="6550"/>
    <lineage>
        <taxon>Eukaryota</taxon>
        <taxon>Metazoa</taxon>
        <taxon>Spiralia</taxon>
        <taxon>Lophotrochozoa</taxon>
        <taxon>Mollusca</taxon>
        <taxon>Bivalvia</taxon>
        <taxon>Autobranchia</taxon>
        <taxon>Pteriomorphia</taxon>
        <taxon>Mytilida</taxon>
        <taxon>Mytiloidea</taxon>
        <taxon>Mytilidae</taxon>
        <taxon>Mytilinae</taxon>
        <taxon>Mytilus</taxon>
    </lineage>
</organism>
<accession>A0A8S3RL68</accession>
<keyword evidence="3" id="KW-1133">Transmembrane helix</keyword>
<gene>
    <name evidence="5" type="ORF">MEDL_24009</name>
</gene>
<dbReference type="Proteomes" id="UP000683360">
    <property type="component" value="Unassembled WGS sequence"/>
</dbReference>
<evidence type="ECO:0000256" key="1">
    <source>
        <dbReference type="SAM" id="Coils"/>
    </source>
</evidence>
<evidence type="ECO:0000256" key="3">
    <source>
        <dbReference type="SAM" id="Phobius"/>
    </source>
</evidence>
<dbReference type="AlphaFoldDB" id="A0A8S3RL68"/>
<feature type="coiled-coil region" evidence="1">
    <location>
        <begin position="373"/>
        <end position="400"/>
    </location>
</feature>
<feature type="region of interest" description="Disordered" evidence="2">
    <location>
        <begin position="423"/>
        <end position="449"/>
    </location>
</feature>
<dbReference type="PROSITE" id="PS51257">
    <property type="entry name" value="PROKAR_LIPOPROTEIN"/>
    <property type="match status" value="1"/>
</dbReference>
<proteinExistence type="predicted"/>
<comment type="caution">
    <text evidence="5">The sequence shown here is derived from an EMBL/GenBank/DDBJ whole genome shotgun (WGS) entry which is preliminary data.</text>
</comment>
<sequence>MYKFVVFYLILTTGCTGTLYFIHESRSWNKASDYCTHVLTGNLLLYGPELLNFITSCSIQNTKIWLGKPWPEYLGCKEDKLALSIKSKIDNNQMVECLEFCRVYSLFGVQGKTCMCFSSTTTFNSNTECSNVCQGNSAETCGGFRSMDTYRVVVPYITLFGQMAVTPVCPLYAKRSCIKDVKLANVDLYQNVISILVPTEGTNNVCNHKTQYQVTTVQEQTTHSTTDITVSEKTGATTSESNQIITKYTESEETTEPVTTTQHNVISSVIPTILSTIKQVTTTGDKAATFSNQLTTEEDNGNTLEATTFSQLLTTDPLQMKIASLDWLMFTILGFVGTVLIIFVVSFCVIKKNRKAKHVPEEKDFEIVEVSEYDRYSADMVAQEQRIKRKEKDRKSLARRLSTEMKKMSRNLSFTRYDVTKREDSNDGLTSASSSSNKRNIKGRQNISTPEFASVSFRHRPMENQPFENLRFMSQHYGAGHSIKSLFDKAETSQGNNPRTLQRISTFKPNSDEQVLEKSNFKPIVTIRKLE</sequence>
<keyword evidence="3" id="KW-0812">Transmembrane</keyword>
<dbReference type="Pfam" id="PF01822">
    <property type="entry name" value="WSC"/>
    <property type="match status" value="1"/>
</dbReference>
<feature type="domain" description="WSC" evidence="4">
    <location>
        <begin position="70"/>
        <end position="153"/>
    </location>
</feature>
<keyword evidence="1" id="KW-0175">Coiled coil</keyword>
<dbReference type="SMART" id="SM00321">
    <property type="entry name" value="WSC"/>
    <property type="match status" value="1"/>
</dbReference>
<keyword evidence="3" id="KW-0472">Membrane</keyword>